<evidence type="ECO:0000256" key="2">
    <source>
        <dbReference type="ARBA" id="ARBA00022448"/>
    </source>
</evidence>
<dbReference type="AlphaFoldDB" id="A0A0P6W2H6"/>
<name>A0A0P6W2H6_9HYPH</name>
<dbReference type="InterPro" id="IPR027417">
    <property type="entry name" value="P-loop_NTPase"/>
</dbReference>
<dbReference type="STRING" id="665126.ABB55_14880"/>
<keyword evidence="7" id="KW-1185">Reference proteome</keyword>
<dbReference type="Gene3D" id="3.40.50.300">
    <property type="entry name" value="P-loop containing nucleotide triphosphate hydrolases"/>
    <property type="match status" value="1"/>
</dbReference>
<dbReference type="PANTHER" id="PTHR45772">
    <property type="entry name" value="CONSERVED COMPONENT OF ABC TRANSPORTER FOR NATURAL AMINO ACIDS-RELATED"/>
    <property type="match status" value="1"/>
</dbReference>
<sequence length="258" mass="28245">MTAILSVEGVDKSYGTHHILKSVSLTVEDGETFAVIGPNGAGKTTLFKVMTGEIGFERGRIVYDGRDVSRAPAHERARLGMGRTFQVARIFPDVTVADNLTVAVEARRRSRGESAPAWYRVATRADIRAEVEARLLDVGLADKAAVEAKFLSHGDKKRLEFGIALAGRPRILMLDEPTAGMSPTDRIATADLIARLRAETGLTVVMTEHDMDVIFGLADRILVMNYGEIIAVGSIEEVRANPLVREVYLGQEIYHAER</sequence>
<dbReference type="InterPro" id="IPR032823">
    <property type="entry name" value="BCA_ABC_TP_C"/>
</dbReference>
<dbReference type="PROSITE" id="PS00211">
    <property type="entry name" value="ABC_TRANSPORTER_1"/>
    <property type="match status" value="1"/>
</dbReference>
<dbReference type="PROSITE" id="PS50893">
    <property type="entry name" value="ABC_TRANSPORTER_2"/>
    <property type="match status" value="1"/>
</dbReference>
<dbReference type="Pfam" id="PF12399">
    <property type="entry name" value="BCA_ABC_TP_C"/>
    <property type="match status" value="1"/>
</dbReference>
<evidence type="ECO:0000313" key="7">
    <source>
        <dbReference type="Proteomes" id="UP000048984"/>
    </source>
</evidence>
<dbReference type="InterPro" id="IPR051120">
    <property type="entry name" value="ABC_AA/LPS_Transport"/>
</dbReference>
<dbReference type="GO" id="GO:0005524">
    <property type="term" value="F:ATP binding"/>
    <property type="evidence" value="ECO:0007669"/>
    <property type="project" value="UniProtKB-KW"/>
</dbReference>
<keyword evidence="4 6" id="KW-0067">ATP-binding</keyword>
<evidence type="ECO:0000313" key="6">
    <source>
        <dbReference type="EMBL" id="KPL53340.1"/>
    </source>
</evidence>
<dbReference type="Pfam" id="PF00005">
    <property type="entry name" value="ABC_tran"/>
    <property type="match status" value="1"/>
</dbReference>
<comment type="similarity">
    <text evidence="1">Belongs to the ABC transporter superfamily.</text>
</comment>
<comment type="caution">
    <text evidence="6">The sequence shown here is derived from an EMBL/GenBank/DDBJ whole genome shotgun (WGS) entry which is preliminary data.</text>
</comment>
<dbReference type="EMBL" id="LJYW01000001">
    <property type="protein sequence ID" value="KPL53340.1"/>
    <property type="molecule type" value="Genomic_DNA"/>
</dbReference>
<gene>
    <name evidence="6" type="ORF">ABB55_14880</name>
</gene>
<proteinExistence type="inferred from homology"/>
<evidence type="ECO:0000256" key="4">
    <source>
        <dbReference type="ARBA" id="ARBA00022840"/>
    </source>
</evidence>
<dbReference type="SUPFAM" id="SSF52540">
    <property type="entry name" value="P-loop containing nucleoside triphosphate hydrolases"/>
    <property type="match status" value="1"/>
</dbReference>
<protein>
    <submittedName>
        <fullName evidence="6">Branched-chain amino acid ABC transporter ATP-binding protein</fullName>
    </submittedName>
</protein>
<dbReference type="RefSeq" id="WP_054359505.1">
    <property type="nucleotide sequence ID" value="NZ_JAPCYQ010000001.1"/>
</dbReference>
<dbReference type="InterPro" id="IPR003439">
    <property type="entry name" value="ABC_transporter-like_ATP-bd"/>
</dbReference>
<dbReference type="CDD" id="cd03219">
    <property type="entry name" value="ABC_Mj1267_LivG_branched"/>
    <property type="match status" value="1"/>
</dbReference>
<evidence type="ECO:0000256" key="3">
    <source>
        <dbReference type="ARBA" id="ARBA00022741"/>
    </source>
</evidence>
<dbReference type="PANTHER" id="PTHR45772:SF2">
    <property type="entry name" value="ABC TRANSPORTER ATP-BINDING PROTEIN"/>
    <property type="match status" value="1"/>
</dbReference>
<dbReference type="Proteomes" id="UP000048984">
    <property type="component" value="Unassembled WGS sequence"/>
</dbReference>
<evidence type="ECO:0000256" key="1">
    <source>
        <dbReference type="ARBA" id="ARBA00005417"/>
    </source>
</evidence>
<dbReference type="SMART" id="SM00382">
    <property type="entry name" value="AAA"/>
    <property type="match status" value="1"/>
</dbReference>
<reference evidence="6 7" key="2">
    <citation type="submission" date="2015-10" db="EMBL/GenBank/DDBJ databases">
        <title>Draft Genome Sequence of Prosthecomicrobium hirschii ATCC 27832.</title>
        <authorList>
            <person name="Daniel J."/>
            <person name="Givan S.A."/>
            <person name="Brun Y.V."/>
            <person name="Brown P.J."/>
        </authorList>
    </citation>
    <scope>NUCLEOTIDE SEQUENCE [LARGE SCALE GENOMIC DNA]</scope>
    <source>
        <strain evidence="6 7">16</strain>
    </source>
</reference>
<accession>A0A0P6W2H6</accession>
<keyword evidence="3" id="KW-0547">Nucleotide-binding</keyword>
<keyword evidence="2" id="KW-0813">Transport</keyword>
<dbReference type="InterPro" id="IPR003593">
    <property type="entry name" value="AAA+_ATPase"/>
</dbReference>
<organism evidence="6 7">
    <name type="scientific">Prosthecodimorpha hirschii</name>
    <dbReference type="NCBI Taxonomy" id="665126"/>
    <lineage>
        <taxon>Bacteria</taxon>
        <taxon>Pseudomonadati</taxon>
        <taxon>Pseudomonadota</taxon>
        <taxon>Alphaproteobacteria</taxon>
        <taxon>Hyphomicrobiales</taxon>
        <taxon>Ancalomicrobiaceae</taxon>
        <taxon>Prosthecodimorpha</taxon>
    </lineage>
</organism>
<reference evidence="6 7" key="1">
    <citation type="submission" date="2015-09" db="EMBL/GenBank/DDBJ databases">
        <authorList>
            <person name="Jackson K.R."/>
            <person name="Lunt B.L."/>
            <person name="Fisher J.N.B."/>
            <person name="Gardner A.V."/>
            <person name="Bailey M.E."/>
            <person name="Deus L.M."/>
            <person name="Earl A.S."/>
            <person name="Gibby P.D."/>
            <person name="Hartmann K.A."/>
            <person name="Liu J.E."/>
            <person name="Manci A.M."/>
            <person name="Nielsen D.A."/>
            <person name="Solomon M.B."/>
            <person name="Breakwell D.P."/>
            <person name="Burnett S.H."/>
            <person name="Grose J.H."/>
        </authorList>
    </citation>
    <scope>NUCLEOTIDE SEQUENCE [LARGE SCALE GENOMIC DNA]</scope>
    <source>
        <strain evidence="6 7">16</strain>
    </source>
</reference>
<evidence type="ECO:0000259" key="5">
    <source>
        <dbReference type="PROSITE" id="PS50893"/>
    </source>
</evidence>
<dbReference type="GO" id="GO:0016887">
    <property type="term" value="F:ATP hydrolysis activity"/>
    <property type="evidence" value="ECO:0007669"/>
    <property type="project" value="InterPro"/>
</dbReference>
<feature type="domain" description="ABC transporter" evidence="5">
    <location>
        <begin position="5"/>
        <end position="251"/>
    </location>
</feature>
<dbReference type="InterPro" id="IPR017871">
    <property type="entry name" value="ABC_transporter-like_CS"/>
</dbReference>
<dbReference type="GO" id="GO:0005886">
    <property type="term" value="C:plasma membrane"/>
    <property type="evidence" value="ECO:0007669"/>
    <property type="project" value="TreeGrafter"/>
</dbReference>